<evidence type="ECO:0000256" key="1">
    <source>
        <dbReference type="ARBA" id="ARBA00023015"/>
    </source>
</evidence>
<reference evidence="5 6" key="1">
    <citation type="submission" date="2018-12" db="EMBL/GenBank/DDBJ databases">
        <title>Glycomyces sp. YIM 121974 draft genome.</title>
        <authorList>
            <person name="Li Q."/>
        </authorList>
    </citation>
    <scope>NUCLEOTIDE SEQUENCE [LARGE SCALE GENOMIC DNA]</scope>
    <source>
        <strain evidence="5 6">YIM 121974</strain>
    </source>
</reference>
<feature type="domain" description="HTH araC/xylS-type" evidence="4">
    <location>
        <begin position="167"/>
        <end position="265"/>
    </location>
</feature>
<dbReference type="Gene3D" id="2.60.120.10">
    <property type="entry name" value="Jelly Rolls"/>
    <property type="match status" value="1"/>
</dbReference>
<dbReference type="PANTHER" id="PTHR46796">
    <property type="entry name" value="HTH-TYPE TRANSCRIPTIONAL ACTIVATOR RHAS-RELATED"/>
    <property type="match status" value="1"/>
</dbReference>
<evidence type="ECO:0000256" key="2">
    <source>
        <dbReference type="ARBA" id="ARBA00023125"/>
    </source>
</evidence>
<evidence type="ECO:0000313" key="5">
    <source>
        <dbReference type="EMBL" id="RRR98069.1"/>
    </source>
</evidence>
<dbReference type="SUPFAM" id="SSF46689">
    <property type="entry name" value="Homeodomain-like"/>
    <property type="match status" value="1"/>
</dbReference>
<comment type="caution">
    <text evidence="5">The sequence shown here is derived from an EMBL/GenBank/DDBJ whole genome shotgun (WGS) entry which is preliminary data.</text>
</comment>
<accession>A0A426UV44</accession>
<evidence type="ECO:0000313" key="6">
    <source>
        <dbReference type="Proteomes" id="UP000277256"/>
    </source>
</evidence>
<gene>
    <name evidence="5" type="ORF">EIW28_14170</name>
</gene>
<evidence type="ECO:0000256" key="3">
    <source>
        <dbReference type="ARBA" id="ARBA00023163"/>
    </source>
</evidence>
<dbReference type="SUPFAM" id="SSF51182">
    <property type="entry name" value="RmlC-like cupins"/>
    <property type="match status" value="1"/>
</dbReference>
<dbReference type="SMART" id="SM00342">
    <property type="entry name" value="HTH_ARAC"/>
    <property type="match status" value="1"/>
</dbReference>
<dbReference type="InterPro" id="IPR009057">
    <property type="entry name" value="Homeodomain-like_sf"/>
</dbReference>
<dbReference type="InterPro" id="IPR011051">
    <property type="entry name" value="RmlC_Cupin_sf"/>
</dbReference>
<dbReference type="InterPro" id="IPR014710">
    <property type="entry name" value="RmlC-like_jellyroll"/>
</dbReference>
<dbReference type="GO" id="GO:0043565">
    <property type="term" value="F:sequence-specific DNA binding"/>
    <property type="evidence" value="ECO:0007669"/>
    <property type="project" value="InterPro"/>
</dbReference>
<dbReference type="PANTHER" id="PTHR46796:SF6">
    <property type="entry name" value="ARAC SUBFAMILY"/>
    <property type="match status" value="1"/>
</dbReference>
<dbReference type="InterPro" id="IPR050204">
    <property type="entry name" value="AraC_XylS_family_regulators"/>
</dbReference>
<keyword evidence="2" id="KW-0238">DNA-binding</keyword>
<dbReference type="Proteomes" id="UP000277256">
    <property type="component" value="Unassembled WGS sequence"/>
</dbReference>
<evidence type="ECO:0000259" key="4">
    <source>
        <dbReference type="PROSITE" id="PS01124"/>
    </source>
</evidence>
<keyword evidence="6" id="KW-1185">Reference proteome</keyword>
<dbReference type="OrthoDB" id="345413at2"/>
<proteinExistence type="predicted"/>
<dbReference type="Pfam" id="PF12833">
    <property type="entry name" value="HTH_18"/>
    <property type="match status" value="1"/>
</dbReference>
<dbReference type="RefSeq" id="WP_125248379.1">
    <property type="nucleotide sequence ID" value="NZ_RSEB01000004.1"/>
</dbReference>
<dbReference type="PROSITE" id="PS01124">
    <property type="entry name" value="HTH_ARAC_FAMILY_2"/>
    <property type="match status" value="1"/>
</dbReference>
<dbReference type="AlphaFoldDB" id="A0A426UV44"/>
<name>A0A426UV44_9ACTN</name>
<keyword evidence="3" id="KW-0804">Transcription</keyword>
<dbReference type="Pfam" id="PF07883">
    <property type="entry name" value="Cupin_2"/>
    <property type="match status" value="1"/>
</dbReference>
<dbReference type="GO" id="GO:0003700">
    <property type="term" value="F:DNA-binding transcription factor activity"/>
    <property type="evidence" value="ECO:0007669"/>
    <property type="project" value="InterPro"/>
</dbReference>
<protein>
    <submittedName>
        <fullName evidence="5">Helix-turn-helix domain-containing protein</fullName>
    </submittedName>
</protein>
<organism evidence="5 6">
    <name type="scientific">Glycomyces terrestris</name>
    <dbReference type="NCBI Taxonomy" id="2493553"/>
    <lineage>
        <taxon>Bacteria</taxon>
        <taxon>Bacillati</taxon>
        <taxon>Actinomycetota</taxon>
        <taxon>Actinomycetes</taxon>
        <taxon>Glycomycetales</taxon>
        <taxon>Glycomycetaceae</taxon>
        <taxon>Glycomyces</taxon>
    </lineage>
</organism>
<dbReference type="InterPro" id="IPR018060">
    <property type="entry name" value="HTH_AraC"/>
</dbReference>
<sequence>MNHEAVAELANARIWVARGSAPAMPRAHSHDDIELNVVTSGAIEYLMGERRLRVEQGRAALFWASLPHRLLEPEGEPAQVCWVHVPLSTVLTWDLPAPDLRPLLEGRPALAPLPADVDATGVWRRWEADLLRGDAATALLEVHALMRRTLSAARNPAAGRGPDSRPLEMAAFIMERFRDPISAADVAAVAHLNTEYAMTVFRRTWEMTIGDFLLRRRVAEAQRLLATTDLDCSAVGYAAGFGSGSSFYAQFAKATGTSPGQYRTALRTTRDAHLAGR</sequence>
<dbReference type="InterPro" id="IPR013096">
    <property type="entry name" value="Cupin_2"/>
</dbReference>
<dbReference type="EMBL" id="RSEB01000004">
    <property type="protein sequence ID" value="RRR98069.1"/>
    <property type="molecule type" value="Genomic_DNA"/>
</dbReference>
<keyword evidence="1" id="KW-0805">Transcription regulation</keyword>
<dbReference type="Gene3D" id="1.10.10.60">
    <property type="entry name" value="Homeodomain-like"/>
    <property type="match status" value="1"/>
</dbReference>